<evidence type="ECO:0000313" key="1">
    <source>
        <dbReference type="EMBL" id="EEG47777.1"/>
    </source>
</evidence>
<dbReference type="eggNOG" id="ENOG503490B">
    <property type="taxonomic scope" value="Bacteria"/>
</dbReference>
<dbReference type="GeneID" id="86822249"/>
<sequence length="129" mass="15225">MIGTIEQMIKDMEHGVYDFTKDGKCSQCGQCCSNFLPMSEKGLKEIKRYVKKHHIKPQKHLMPTVEPTIDMTCPLRNDAERKCMAYEVRPQICRSFLCSNPRNGIWATKREFHARYRVVDLRKEIWEES</sequence>
<gene>
    <name evidence="1" type="ORF">RUMHYD_03327</name>
</gene>
<organism evidence="1 2">
    <name type="scientific">Blautia hydrogenotrophica (strain DSM 10507 / JCM 14656 / S5a33)</name>
    <name type="common">Ruminococcus hydrogenotrophicus</name>
    <dbReference type="NCBI Taxonomy" id="476272"/>
    <lineage>
        <taxon>Bacteria</taxon>
        <taxon>Bacillati</taxon>
        <taxon>Bacillota</taxon>
        <taxon>Clostridia</taxon>
        <taxon>Lachnospirales</taxon>
        <taxon>Lachnospiraceae</taxon>
        <taxon>Blautia</taxon>
    </lineage>
</organism>
<keyword evidence="2" id="KW-1185">Reference proteome</keyword>
<reference evidence="1 2" key="1">
    <citation type="submission" date="2009-01" db="EMBL/GenBank/DDBJ databases">
        <authorList>
            <person name="Fulton L."/>
            <person name="Clifton S."/>
            <person name="Fulton B."/>
            <person name="Xu J."/>
            <person name="Minx P."/>
            <person name="Pepin K.H."/>
            <person name="Johnson M."/>
            <person name="Bhonagiri V."/>
            <person name="Nash W.E."/>
            <person name="Mardis E.R."/>
            <person name="Wilson R.K."/>
        </authorList>
    </citation>
    <scope>NUCLEOTIDE SEQUENCE [LARGE SCALE GENOMIC DNA]</scope>
    <source>
        <strain evidence="2">DSM 10507 / JCM 14656 / S5a33</strain>
    </source>
</reference>
<dbReference type="Proteomes" id="UP000003100">
    <property type="component" value="Unassembled WGS sequence"/>
</dbReference>
<dbReference type="AlphaFoldDB" id="C0CR14"/>
<reference evidence="1 2" key="2">
    <citation type="submission" date="2009-02" db="EMBL/GenBank/DDBJ databases">
        <title>Draft genome sequence of Blautia hydrogenotrophica DSM 10507 (Ruminococcus hydrogenotrophicus DSM 10507).</title>
        <authorList>
            <person name="Sudarsanam P."/>
            <person name="Ley R."/>
            <person name="Guruge J."/>
            <person name="Turnbaugh P.J."/>
            <person name="Mahowald M."/>
            <person name="Liep D."/>
            <person name="Gordon J."/>
        </authorList>
    </citation>
    <scope>NUCLEOTIDE SEQUENCE [LARGE SCALE GENOMIC DNA]</scope>
    <source>
        <strain evidence="2">DSM 10507 / JCM 14656 / S5a33</strain>
    </source>
</reference>
<dbReference type="EMBL" id="ACBZ01000177">
    <property type="protein sequence ID" value="EEG47777.1"/>
    <property type="molecule type" value="Genomic_DNA"/>
</dbReference>
<accession>C0CR14</accession>
<protein>
    <recommendedName>
        <fullName evidence="3">Flagellin N-methylase</fullName>
    </recommendedName>
</protein>
<dbReference type="PATRIC" id="fig|476272.21.peg.603"/>
<dbReference type="HOGENOM" id="CLU_1934366_0_0_9"/>
<evidence type="ECO:0008006" key="3">
    <source>
        <dbReference type="Google" id="ProtNLM"/>
    </source>
</evidence>
<evidence type="ECO:0000313" key="2">
    <source>
        <dbReference type="Proteomes" id="UP000003100"/>
    </source>
</evidence>
<dbReference type="RefSeq" id="WP_005951465.1">
    <property type="nucleotide sequence ID" value="NZ_CP136423.1"/>
</dbReference>
<dbReference type="Pfam" id="PF03692">
    <property type="entry name" value="CxxCxxCC"/>
    <property type="match status" value="1"/>
</dbReference>
<proteinExistence type="predicted"/>
<name>C0CR14_BLAHS</name>
<dbReference type="InterPro" id="IPR005358">
    <property type="entry name" value="Puta_zinc/iron-chelating_dom"/>
</dbReference>
<comment type="caution">
    <text evidence="1">The sequence shown here is derived from an EMBL/GenBank/DDBJ whole genome shotgun (WGS) entry which is preliminary data.</text>
</comment>